<dbReference type="GO" id="GO:0005840">
    <property type="term" value="C:ribosome"/>
    <property type="evidence" value="ECO:0007669"/>
    <property type="project" value="UniProtKB-KW"/>
</dbReference>
<dbReference type="RefSeq" id="WP_181739996.1">
    <property type="nucleotide sequence ID" value="NZ_JACEMT010000050.1"/>
</dbReference>
<keyword evidence="5" id="KW-0687">Ribonucleoprotein</keyword>
<dbReference type="GO" id="GO:0005737">
    <property type="term" value="C:cytoplasm"/>
    <property type="evidence" value="ECO:0007669"/>
    <property type="project" value="UniProtKB-SubCell"/>
</dbReference>
<proteinExistence type="inferred from homology"/>
<keyword evidence="3" id="KW-0963">Cytoplasm</keyword>
<evidence type="ECO:0000313" key="6">
    <source>
        <dbReference type="Proteomes" id="UP000538931"/>
    </source>
</evidence>
<feature type="domain" description="N-acetyltransferase" evidence="4">
    <location>
        <begin position="2"/>
        <end position="148"/>
    </location>
</feature>
<comment type="caution">
    <text evidence="5">The sequence shown here is derived from an EMBL/GenBank/DDBJ whole genome shotgun (WGS) entry which is preliminary data.</text>
</comment>
<dbReference type="GO" id="GO:0008999">
    <property type="term" value="F:protein-N-terminal-alanine acetyltransferase activity"/>
    <property type="evidence" value="ECO:0007669"/>
    <property type="project" value="UniProtKB-EC"/>
</dbReference>
<keyword evidence="2" id="KW-0012">Acyltransferase</keyword>
<dbReference type="InterPro" id="IPR016181">
    <property type="entry name" value="Acyl_CoA_acyltransferase"/>
</dbReference>
<dbReference type="NCBIfam" id="TIGR01575">
    <property type="entry name" value="rimI"/>
    <property type="match status" value="1"/>
</dbReference>
<dbReference type="Gene3D" id="3.40.630.30">
    <property type="match status" value="1"/>
</dbReference>
<dbReference type="Pfam" id="PF00583">
    <property type="entry name" value="Acetyltransf_1"/>
    <property type="match status" value="1"/>
</dbReference>
<dbReference type="SUPFAM" id="SSF55729">
    <property type="entry name" value="Acyl-CoA N-acyltransferases (Nat)"/>
    <property type="match status" value="1"/>
</dbReference>
<organism evidence="5 6">
    <name type="scientific">Marinobacterium marinum</name>
    <dbReference type="NCBI Taxonomy" id="2756129"/>
    <lineage>
        <taxon>Bacteria</taxon>
        <taxon>Pseudomonadati</taxon>
        <taxon>Pseudomonadota</taxon>
        <taxon>Gammaproteobacteria</taxon>
        <taxon>Oceanospirillales</taxon>
        <taxon>Oceanospirillaceae</taxon>
        <taxon>Marinobacterium</taxon>
    </lineage>
</organism>
<reference evidence="5 6" key="1">
    <citation type="submission" date="2020-07" db="EMBL/GenBank/DDBJ databases">
        <title>Bacterium isolated from marien macroalgae.</title>
        <authorList>
            <person name="Zhu K."/>
            <person name="Lu D."/>
            <person name="Du Z."/>
        </authorList>
    </citation>
    <scope>NUCLEOTIDE SEQUENCE [LARGE SCALE GENOMIC DNA]</scope>
    <source>
        <strain evidence="5 6">3-1745</strain>
    </source>
</reference>
<dbReference type="Proteomes" id="UP000538931">
    <property type="component" value="Unassembled WGS sequence"/>
</dbReference>
<dbReference type="EMBL" id="JACEMT010000050">
    <property type="protein sequence ID" value="MBA4502832.1"/>
    <property type="molecule type" value="Genomic_DNA"/>
</dbReference>
<dbReference type="PANTHER" id="PTHR43877:SF2">
    <property type="entry name" value="AMINOALKYLPHOSPHONATE N-ACETYLTRANSFERASE-RELATED"/>
    <property type="match status" value="1"/>
</dbReference>
<evidence type="ECO:0000256" key="3">
    <source>
        <dbReference type="RuleBase" id="RU363094"/>
    </source>
</evidence>
<sequence>MTDICSLNTAALSSVQTLDESCFADEPFASAWWHKAVDERGAAAWLCWRGEQLAGYCLFSRVLDEAELLRVATAPAARRQGVGIALLQHAEQALRADGIERLLLEVRQSNRSAQALYQKLGWQTIARRKDYYPHPDGYEDALIYQRTL</sequence>
<evidence type="ECO:0000313" key="5">
    <source>
        <dbReference type="EMBL" id="MBA4502832.1"/>
    </source>
</evidence>
<dbReference type="InterPro" id="IPR006464">
    <property type="entry name" value="AcTrfase_RimI/Ard1"/>
</dbReference>
<comment type="catalytic activity">
    <reaction evidence="3">
        <text>N-terminal L-alanyl-[ribosomal protein bS18] + acetyl-CoA = N-terminal N(alpha)-acetyl-L-alanyl-[ribosomal protein bS18] + CoA + H(+)</text>
        <dbReference type="Rhea" id="RHEA:43756"/>
        <dbReference type="Rhea" id="RHEA-COMP:10676"/>
        <dbReference type="Rhea" id="RHEA-COMP:10677"/>
        <dbReference type="ChEBI" id="CHEBI:15378"/>
        <dbReference type="ChEBI" id="CHEBI:57287"/>
        <dbReference type="ChEBI" id="CHEBI:57288"/>
        <dbReference type="ChEBI" id="CHEBI:64718"/>
        <dbReference type="ChEBI" id="CHEBI:83683"/>
        <dbReference type="EC" id="2.3.1.266"/>
    </reaction>
</comment>
<dbReference type="AlphaFoldDB" id="A0A7W1WZ15"/>
<comment type="similarity">
    <text evidence="3">Belongs to the acetyltransferase family. RimI subfamily.</text>
</comment>
<gene>
    <name evidence="5" type="primary">rimI</name>
    <name evidence="5" type="ORF">H1S06_10710</name>
</gene>
<keyword evidence="1 5" id="KW-0808">Transferase</keyword>
<dbReference type="PROSITE" id="PS51186">
    <property type="entry name" value="GNAT"/>
    <property type="match status" value="1"/>
</dbReference>
<protein>
    <recommendedName>
        <fullName evidence="3">[Ribosomal protein bS18]-alanine N-acetyltransferase</fullName>
        <ecNumber evidence="3">2.3.1.266</ecNumber>
    </recommendedName>
</protein>
<evidence type="ECO:0000259" key="4">
    <source>
        <dbReference type="PROSITE" id="PS51186"/>
    </source>
</evidence>
<evidence type="ECO:0000256" key="1">
    <source>
        <dbReference type="ARBA" id="ARBA00022679"/>
    </source>
</evidence>
<dbReference type="PANTHER" id="PTHR43877">
    <property type="entry name" value="AMINOALKYLPHOSPHONATE N-ACETYLTRANSFERASE-RELATED-RELATED"/>
    <property type="match status" value="1"/>
</dbReference>
<dbReference type="InterPro" id="IPR050832">
    <property type="entry name" value="Bact_Acetyltransf"/>
</dbReference>
<comment type="subcellular location">
    <subcellularLocation>
        <location evidence="3">Cytoplasm</location>
    </subcellularLocation>
</comment>
<dbReference type="InterPro" id="IPR000182">
    <property type="entry name" value="GNAT_dom"/>
</dbReference>
<name>A0A7W1WZ15_9GAMM</name>
<keyword evidence="5" id="KW-0689">Ribosomal protein</keyword>
<comment type="function">
    <text evidence="3">Acetylates the N-terminal alanine of ribosomal protein bS18.</text>
</comment>
<keyword evidence="6" id="KW-1185">Reference proteome</keyword>
<dbReference type="EC" id="2.3.1.266" evidence="3"/>
<evidence type="ECO:0000256" key="2">
    <source>
        <dbReference type="ARBA" id="ARBA00023315"/>
    </source>
</evidence>
<accession>A0A7W1WZ15</accession>
<dbReference type="CDD" id="cd04301">
    <property type="entry name" value="NAT_SF"/>
    <property type="match status" value="1"/>
</dbReference>